<gene>
    <name evidence="2" type="ORF">SETTUDRAFT_24722</name>
</gene>
<dbReference type="HOGENOM" id="CLU_154032_0_0_1"/>
<dbReference type="AlphaFoldDB" id="R0J1C9"/>
<dbReference type="EMBL" id="KB908482">
    <property type="protein sequence ID" value="EOA90576.1"/>
    <property type="molecule type" value="Genomic_DNA"/>
</dbReference>
<feature type="signal peptide" evidence="1">
    <location>
        <begin position="1"/>
        <end position="20"/>
    </location>
</feature>
<proteinExistence type="predicted"/>
<evidence type="ECO:0000313" key="2">
    <source>
        <dbReference type="EMBL" id="EOA90576.1"/>
    </source>
</evidence>
<keyword evidence="1" id="KW-0732">Signal</keyword>
<evidence type="ECO:0000256" key="1">
    <source>
        <dbReference type="SAM" id="SignalP"/>
    </source>
</evidence>
<sequence>MVRISTCIALVLSIALGAEASAICQCLFPDGSHCCVITKAQGAAEDCTELCRPAERTGDNVKCNADGKWSSVSGWNGQFRAGCNR</sequence>
<dbReference type="RefSeq" id="XP_008021192.1">
    <property type="nucleotide sequence ID" value="XM_008023001.1"/>
</dbReference>
<dbReference type="eggNOG" id="ENOG502RQFF">
    <property type="taxonomic scope" value="Eukaryota"/>
</dbReference>
<name>R0J1C9_EXST2</name>
<reference evidence="2 3" key="1">
    <citation type="journal article" date="2012" name="PLoS Pathog.">
        <title>Diverse lifestyles and strategies of plant pathogenesis encoded in the genomes of eighteen Dothideomycetes fungi.</title>
        <authorList>
            <person name="Ohm R.A."/>
            <person name="Feau N."/>
            <person name="Henrissat B."/>
            <person name="Schoch C.L."/>
            <person name="Horwitz B.A."/>
            <person name="Barry K.W."/>
            <person name="Condon B.J."/>
            <person name="Copeland A.C."/>
            <person name="Dhillon B."/>
            <person name="Glaser F."/>
            <person name="Hesse C.N."/>
            <person name="Kosti I."/>
            <person name="LaButti K."/>
            <person name="Lindquist E.A."/>
            <person name="Lucas S."/>
            <person name="Salamov A.A."/>
            <person name="Bradshaw R.E."/>
            <person name="Ciuffetti L."/>
            <person name="Hamelin R.C."/>
            <person name="Kema G.H.J."/>
            <person name="Lawrence C."/>
            <person name="Scott J.A."/>
            <person name="Spatafora J.W."/>
            <person name="Turgeon B.G."/>
            <person name="de Wit P.J.G.M."/>
            <person name="Zhong S."/>
            <person name="Goodwin S.B."/>
            <person name="Grigoriev I.V."/>
        </authorList>
    </citation>
    <scope>NUCLEOTIDE SEQUENCE [LARGE SCALE GENOMIC DNA]</scope>
    <source>
        <strain evidence="3">28A</strain>
    </source>
</reference>
<feature type="chain" id="PRO_5004353334" evidence="1">
    <location>
        <begin position="21"/>
        <end position="85"/>
    </location>
</feature>
<accession>R0J1C9</accession>
<reference evidence="2 3" key="2">
    <citation type="journal article" date="2013" name="PLoS Genet.">
        <title>Comparative genome structure, secondary metabolite, and effector coding capacity across Cochliobolus pathogens.</title>
        <authorList>
            <person name="Condon B.J."/>
            <person name="Leng Y."/>
            <person name="Wu D."/>
            <person name="Bushley K.E."/>
            <person name="Ohm R.A."/>
            <person name="Otillar R."/>
            <person name="Martin J."/>
            <person name="Schackwitz W."/>
            <person name="Grimwood J."/>
            <person name="MohdZainudin N."/>
            <person name="Xue C."/>
            <person name="Wang R."/>
            <person name="Manning V.A."/>
            <person name="Dhillon B."/>
            <person name="Tu Z.J."/>
            <person name="Steffenson B.J."/>
            <person name="Salamov A."/>
            <person name="Sun H."/>
            <person name="Lowry S."/>
            <person name="LaButti K."/>
            <person name="Han J."/>
            <person name="Copeland A."/>
            <person name="Lindquist E."/>
            <person name="Barry K."/>
            <person name="Schmutz J."/>
            <person name="Baker S.E."/>
            <person name="Ciuffetti L.M."/>
            <person name="Grigoriev I.V."/>
            <person name="Zhong S."/>
            <person name="Turgeon B.G."/>
        </authorList>
    </citation>
    <scope>NUCLEOTIDE SEQUENCE [LARGE SCALE GENOMIC DNA]</scope>
    <source>
        <strain evidence="3">28A</strain>
    </source>
</reference>
<protein>
    <submittedName>
        <fullName evidence="2">Uncharacterized protein</fullName>
    </submittedName>
</protein>
<dbReference type="OrthoDB" id="2818448at2759"/>
<keyword evidence="3" id="KW-1185">Reference proteome</keyword>
<evidence type="ECO:0000313" key="3">
    <source>
        <dbReference type="Proteomes" id="UP000016935"/>
    </source>
</evidence>
<organism evidence="2 3">
    <name type="scientific">Exserohilum turcicum (strain 28A)</name>
    <name type="common">Northern leaf blight fungus</name>
    <name type="synonym">Setosphaeria turcica</name>
    <dbReference type="NCBI Taxonomy" id="671987"/>
    <lineage>
        <taxon>Eukaryota</taxon>
        <taxon>Fungi</taxon>
        <taxon>Dikarya</taxon>
        <taxon>Ascomycota</taxon>
        <taxon>Pezizomycotina</taxon>
        <taxon>Dothideomycetes</taxon>
        <taxon>Pleosporomycetidae</taxon>
        <taxon>Pleosporales</taxon>
        <taxon>Pleosporineae</taxon>
        <taxon>Pleosporaceae</taxon>
        <taxon>Exserohilum</taxon>
    </lineage>
</organism>
<dbReference type="Proteomes" id="UP000016935">
    <property type="component" value="Unassembled WGS sequence"/>
</dbReference>
<dbReference type="GeneID" id="19402830"/>